<evidence type="ECO:0000313" key="9">
    <source>
        <dbReference type="Proteomes" id="UP000054383"/>
    </source>
</evidence>
<evidence type="ECO:0000256" key="1">
    <source>
        <dbReference type="ARBA" id="ARBA00022729"/>
    </source>
</evidence>
<accession>A0A0U1M5S7</accession>
<reference evidence="8 9" key="1">
    <citation type="submission" date="2015-04" db="EMBL/GenBank/DDBJ databases">
        <authorList>
            <person name="Syromyatnikov M.Y."/>
            <person name="Popov V.N."/>
        </authorList>
    </citation>
    <scope>NUCLEOTIDE SEQUENCE [LARGE SCALE GENOMIC DNA]</scope>
    <source>
        <strain evidence="8">WF-38-12</strain>
    </source>
</reference>
<dbReference type="Pfam" id="PF16656">
    <property type="entry name" value="Pur_ac_phosph_N"/>
    <property type="match status" value="1"/>
</dbReference>
<keyword evidence="9" id="KW-1185">Reference proteome</keyword>
<dbReference type="EMBL" id="CVMT01000008">
    <property type="protein sequence ID" value="CRG90894.1"/>
    <property type="molecule type" value="Genomic_DNA"/>
</dbReference>
<dbReference type="InterPro" id="IPR041792">
    <property type="entry name" value="MPP_PAP"/>
</dbReference>
<evidence type="ECO:0000256" key="3">
    <source>
        <dbReference type="ARBA" id="ARBA00023180"/>
    </source>
</evidence>
<evidence type="ECO:0000259" key="5">
    <source>
        <dbReference type="Pfam" id="PF00149"/>
    </source>
</evidence>
<dbReference type="AlphaFoldDB" id="A0A0U1M5S7"/>
<dbReference type="InterPro" id="IPR039331">
    <property type="entry name" value="PAPs-like"/>
</dbReference>
<proteinExistence type="inferred from homology"/>
<dbReference type="InterPro" id="IPR014390">
    <property type="entry name" value="Acid_Pase_Asper"/>
</dbReference>
<evidence type="ECO:0000313" key="8">
    <source>
        <dbReference type="EMBL" id="CRG90894.1"/>
    </source>
</evidence>
<evidence type="ECO:0000256" key="2">
    <source>
        <dbReference type="ARBA" id="ARBA00022801"/>
    </source>
</evidence>
<keyword evidence="3" id="KW-0325">Glycoprotein</keyword>
<keyword evidence="2 4" id="KW-0378">Hydrolase</keyword>
<dbReference type="STRING" id="28573.A0A0U1M5S7"/>
<dbReference type="InterPro" id="IPR004843">
    <property type="entry name" value="Calcineurin-like_PHP"/>
</dbReference>
<feature type="domain" description="Purple acid phosphatase C-terminal" evidence="6">
    <location>
        <begin position="535"/>
        <end position="597"/>
    </location>
</feature>
<evidence type="ECO:0000259" key="6">
    <source>
        <dbReference type="Pfam" id="PF14008"/>
    </source>
</evidence>
<sequence length="616" mass="67963">MKATTASLLLAAISASTTSAAPVVDETYPYTGPAVPIGDWVDPSVNGNGKGFPRLVEQPAVKPAKKNATNNVNVISLSYLPSGINIHYQTPFGLGEAPKVRWGTNPKKLDRVTKGYSHTYDRTPPCSEVAAVTQCSQFFHEVQLHNLMPSTTYYYRIAAANGTTESDIMSFVTARPAGTTGQFTVAVLNDMGYTNAQGTYRELQRMVDEGASFAWHGGDLSYADDWMSGILPCEDSWPVCYNGTSTELPGGGPIPDEYKVPLPAGEIANQGGPQGGDMSVLYESNWDLWQQWILNVTTKIPYMVLAGNHEASCGEFDGPGNPLTAYLNENESNSTAPKSALTYYSCPPSQRNFTAFQHRFGMIGEETGGVGNFWYSFDYGLAHFIALDGETDFADSPEWPFARDLKGDETTPKENETYITDSGPFGNIDDGKIDDNTAYEQYQWLKKDLAKVDRSKTPWIIAMSHRPMYSSQSSSYQKKIQNAWQDLFFEHGVDVYLAGHIHWYERLFPLGKNGTIDQKSIVNNHTYYTNPGKSITHLINGMAGNIESHTTLSDGEKVANITAVLDQVHFGLSKITFYNETALKWEFIRGDDGSVGDYLYLLKDKSPSPPDTCELN</sequence>
<feature type="domain" description="Calcineurin-like phosphoesterase" evidence="5">
    <location>
        <begin position="276"/>
        <end position="504"/>
    </location>
</feature>
<dbReference type="InterPro" id="IPR025733">
    <property type="entry name" value="PAPs_C"/>
</dbReference>
<dbReference type="Proteomes" id="UP000054383">
    <property type="component" value="Unassembled WGS sequence"/>
</dbReference>
<dbReference type="EC" id="3.1.3.2" evidence="4"/>
<dbReference type="SUPFAM" id="SSF49363">
    <property type="entry name" value="Purple acid phosphatase, N-terminal domain"/>
    <property type="match status" value="1"/>
</dbReference>
<protein>
    <recommendedName>
        <fullName evidence="4">Purple acid phosphatase</fullName>
        <ecNumber evidence="4">3.1.3.2</ecNumber>
    </recommendedName>
</protein>
<dbReference type="SUPFAM" id="SSF56300">
    <property type="entry name" value="Metallo-dependent phosphatases"/>
    <property type="match status" value="1"/>
</dbReference>
<feature type="chain" id="PRO_5006521517" description="Purple acid phosphatase" evidence="4">
    <location>
        <begin position="21"/>
        <end position="616"/>
    </location>
</feature>
<dbReference type="InterPro" id="IPR015914">
    <property type="entry name" value="PAPs_N"/>
</dbReference>
<dbReference type="PANTHER" id="PTHR22953">
    <property type="entry name" value="ACID PHOSPHATASE RELATED"/>
    <property type="match status" value="1"/>
</dbReference>
<dbReference type="GO" id="GO:0003993">
    <property type="term" value="F:acid phosphatase activity"/>
    <property type="evidence" value="ECO:0007669"/>
    <property type="project" value="UniProtKB-EC"/>
</dbReference>
<comment type="catalytic activity">
    <reaction evidence="4">
        <text>a phosphate monoester + H2O = an alcohol + phosphate</text>
        <dbReference type="Rhea" id="RHEA:15017"/>
        <dbReference type="ChEBI" id="CHEBI:15377"/>
        <dbReference type="ChEBI" id="CHEBI:30879"/>
        <dbReference type="ChEBI" id="CHEBI:43474"/>
        <dbReference type="ChEBI" id="CHEBI:67140"/>
        <dbReference type="EC" id="3.1.3.2"/>
    </reaction>
</comment>
<organism evidence="8 9">
    <name type="scientific">Talaromyces islandicus</name>
    <name type="common">Penicillium islandicum</name>
    <dbReference type="NCBI Taxonomy" id="28573"/>
    <lineage>
        <taxon>Eukaryota</taxon>
        <taxon>Fungi</taxon>
        <taxon>Dikarya</taxon>
        <taxon>Ascomycota</taxon>
        <taxon>Pezizomycotina</taxon>
        <taxon>Eurotiomycetes</taxon>
        <taxon>Eurotiomycetidae</taxon>
        <taxon>Eurotiales</taxon>
        <taxon>Trichocomaceae</taxon>
        <taxon>Talaromyces</taxon>
        <taxon>Talaromyces sect. Islandici</taxon>
    </lineage>
</organism>
<dbReference type="PANTHER" id="PTHR22953:SF153">
    <property type="entry name" value="PURPLE ACID PHOSPHATASE"/>
    <property type="match status" value="1"/>
</dbReference>
<dbReference type="GO" id="GO:0046872">
    <property type="term" value="F:metal ion binding"/>
    <property type="evidence" value="ECO:0007669"/>
    <property type="project" value="InterPro"/>
</dbReference>
<dbReference type="CDD" id="cd00839">
    <property type="entry name" value="MPP_PAPs"/>
    <property type="match status" value="1"/>
</dbReference>
<name>A0A0U1M5S7_TALIS</name>
<evidence type="ECO:0000256" key="4">
    <source>
        <dbReference type="RuleBase" id="RU361203"/>
    </source>
</evidence>
<dbReference type="OrthoDB" id="45007at2759"/>
<keyword evidence="1 4" id="KW-0732">Signal</keyword>
<feature type="signal peptide" evidence="4">
    <location>
        <begin position="1"/>
        <end position="20"/>
    </location>
</feature>
<dbReference type="OMA" id="THIVNGM"/>
<gene>
    <name evidence="8" type="primary">aphA</name>
    <name evidence="8" type="ORF">PISL3812_07940</name>
</gene>
<feature type="domain" description="Purple acid phosphatase N-terminal" evidence="7">
    <location>
        <begin position="79"/>
        <end position="173"/>
    </location>
</feature>
<evidence type="ECO:0000259" key="7">
    <source>
        <dbReference type="Pfam" id="PF16656"/>
    </source>
</evidence>
<comment type="similarity">
    <text evidence="4">Belongs to the metallophosphoesterase superfamily. Purple acid phosphatase family.</text>
</comment>
<dbReference type="InterPro" id="IPR029052">
    <property type="entry name" value="Metallo-depent_PP-like"/>
</dbReference>
<dbReference type="InterPro" id="IPR008963">
    <property type="entry name" value="Purple_acid_Pase-like_N"/>
</dbReference>
<dbReference type="Gene3D" id="2.60.40.380">
    <property type="entry name" value="Purple acid phosphatase-like, N-terminal"/>
    <property type="match status" value="1"/>
</dbReference>
<dbReference type="Pfam" id="PF00149">
    <property type="entry name" value="Metallophos"/>
    <property type="match status" value="1"/>
</dbReference>
<dbReference type="Pfam" id="PF14008">
    <property type="entry name" value="Metallophos_C"/>
    <property type="match status" value="1"/>
</dbReference>
<dbReference type="Gene3D" id="3.60.21.10">
    <property type="match status" value="1"/>
</dbReference>
<dbReference type="PIRSF" id="PIRSF000900">
    <property type="entry name" value="Acid_Ptase_Asper"/>
    <property type="match status" value="1"/>
</dbReference>